<accession>A0A9Q1MKG7</accession>
<evidence type="ECO:0000313" key="3">
    <source>
        <dbReference type="Proteomes" id="UP001152561"/>
    </source>
</evidence>
<dbReference type="AlphaFoldDB" id="A0A9Q1MKG7"/>
<evidence type="ECO:0000256" key="1">
    <source>
        <dbReference type="SAM" id="MobiDB-lite"/>
    </source>
</evidence>
<organism evidence="2 3">
    <name type="scientific">Anisodus acutangulus</name>
    <dbReference type="NCBI Taxonomy" id="402998"/>
    <lineage>
        <taxon>Eukaryota</taxon>
        <taxon>Viridiplantae</taxon>
        <taxon>Streptophyta</taxon>
        <taxon>Embryophyta</taxon>
        <taxon>Tracheophyta</taxon>
        <taxon>Spermatophyta</taxon>
        <taxon>Magnoliopsida</taxon>
        <taxon>eudicotyledons</taxon>
        <taxon>Gunneridae</taxon>
        <taxon>Pentapetalae</taxon>
        <taxon>asterids</taxon>
        <taxon>lamiids</taxon>
        <taxon>Solanales</taxon>
        <taxon>Solanaceae</taxon>
        <taxon>Solanoideae</taxon>
        <taxon>Hyoscyameae</taxon>
        <taxon>Anisodus</taxon>
    </lineage>
</organism>
<gene>
    <name evidence="2" type="ORF">K7X08_031072</name>
</gene>
<dbReference type="Proteomes" id="UP001152561">
    <property type="component" value="Unassembled WGS sequence"/>
</dbReference>
<evidence type="ECO:0000313" key="2">
    <source>
        <dbReference type="EMBL" id="KAJ8562620.1"/>
    </source>
</evidence>
<reference evidence="3" key="1">
    <citation type="journal article" date="2023" name="Proc. Natl. Acad. Sci. U.S.A.">
        <title>Genomic and structural basis for evolution of tropane alkaloid biosynthesis.</title>
        <authorList>
            <person name="Wanga Y.-J."/>
            <person name="Taina T."/>
            <person name="Yua J.-Y."/>
            <person name="Lia J."/>
            <person name="Xua B."/>
            <person name="Chenc J."/>
            <person name="D'Auriad J.C."/>
            <person name="Huanga J.-P."/>
            <person name="Huanga S.-X."/>
        </authorList>
    </citation>
    <scope>NUCLEOTIDE SEQUENCE [LARGE SCALE GENOMIC DNA]</scope>
    <source>
        <strain evidence="3">cv. KIB-2019</strain>
    </source>
</reference>
<name>A0A9Q1MKG7_9SOLA</name>
<keyword evidence="3" id="KW-1185">Reference proteome</keyword>
<protein>
    <submittedName>
        <fullName evidence="2">Uncharacterized protein</fullName>
    </submittedName>
</protein>
<sequence>MVQGDNSRITAGHLTQCGSSNLSPAGRYMTQGESSGSHAYMVQGEGSSMNAPGNLFTQDQFQQILAFLNRVGIDNTNTNTDASTSSGPIVVGGNALKADLVKKPKRRQTKMEVRNG</sequence>
<feature type="region of interest" description="Disordered" evidence="1">
    <location>
        <begin position="1"/>
        <end position="45"/>
    </location>
</feature>
<comment type="caution">
    <text evidence="2">The sequence shown here is derived from an EMBL/GenBank/DDBJ whole genome shotgun (WGS) entry which is preliminary data.</text>
</comment>
<proteinExistence type="predicted"/>
<dbReference type="EMBL" id="JAJAGQ010000005">
    <property type="protein sequence ID" value="KAJ8562620.1"/>
    <property type="molecule type" value="Genomic_DNA"/>
</dbReference>